<reference evidence="2 3" key="1">
    <citation type="submission" date="2019-03" db="EMBL/GenBank/DDBJ databases">
        <title>Genomic Encyclopedia of Type Strains, Phase IV (KMG-IV): sequencing the most valuable type-strain genomes for metagenomic binning, comparative biology and taxonomic classification.</title>
        <authorList>
            <person name="Goeker M."/>
        </authorList>
    </citation>
    <scope>NUCLEOTIDE SEQUENCE [LARGE SCALE GENOMIC DNA]</scope>
    <source>
        <strain evidence="2 3">DSM 19345</strain>
    </source>
</reference>
<feature type="transmembrane region" description="Helical" evidence="1">
    <location>
        <begin position="22"/>
        <end position="46"/>
    </location>
</feature>
<keyword evidence="1" id="KW-1133">Transmembrane helix</keyword>
<comment type="caution">
    <text evidence="2">The sequence shown here is derived from an EMBL/GenBank/DDBJ whole genome shotgun (WGS) entry which is preliminary data.</text>
</comment>
<gene>
    <name evidence="2" type="ORF">EDC22_10855</name>
</gene>
<name>A0A4R3M817_9HYPH</name>
<dbReference type="AlphaFoldDB" id="A0A4R3M817"/>
<dbReference type="EMBL" id="SMAK01000008">
    <property type="protein sequence ID" value="TCT08743.1"/>
    <property type="molecule type" value="Genomic_DNA"/>
</dbReference>
<keyword evidence="3" id="KW-1185">Reference proteome</keyword>
<keyword evidence="1" id="KW-0812">Transmembrane</keyword>
<dbReference type="OrthoDB" id="8479602at2"/>
<evidence type="ECO:0000313" key="3">
    <source>
        <dbReference type="Proteomes" id="UP000295678"/>
    </source>
</evidence>
<accession>A0A4R3M817</accession>
<dbReference type="Proteomes" id="UP000295678">
    <property type="component" value="Unassembled WGS sequence"/>
</dbReference>
<keyword evidence="1" id="KW-0472">Membrane</keyword>
<protein>
    <submittedName>
        <fullName evidence="2">Uncharacterized protein</fullName>
    </submittedName>
</protein>
<sequence length="468" mass="49784">MSSSSISASEGRAPRPRIARHIAGYLAAIGTLVVLAVPAFLGLVALGHGLTLDMAYDKVALRLTEKMALAETREGRRILVFSGSSGFFDFRAADVEAATGLATVNLATHSGNGLAFLLWQAETVARPGDIVILPLEDGYYSEPGVTYYGANVSLAMGAGFFDDLPLQDKLVYLRNIHIRRLLKVAVARLGIGTYELEPGWTLPINANGDMEAQTPDPAALAALIAEVSGQRANGFTFVPPAFERIRDFVARMRQRNVAVVFTLPGIMETAAPTEAQIAALAYRIDQTGATFLPLRQNGAIPAEMMFDTIYHAAVPGARVYTAQVILALCERGDELGFACSSEAINAAETLLVRAAERGYLIAADAELAAIGPLGEKLFAALEAGRTYRFSLARLRGCRDELVIRADGTGTLDIAIAGKPVAPLIAPGPLAEVRRQLTGAPGLVTVQITVREDAQLHLATVLRESSCKG</sequence>
<evidence type="ECO:0000256" key="1">
    <source>
        <dbReference type="SAM" id="Phobius"/>
    </source>
</evidence>
<organism evidence="2 3">
    <name type="scientific">Tepidamorphus gemmatus</name>
    <dbReference type="NCBI Taxonomy" id="747076"/>
    <lineage>
        <taxon>Bacteria</taxon>
        <taxon>Pseudomonadati</taxon>
        <taxon>Pseudomonadota</taxon>
        <taxon>Alphaproteobacteria</taxon>
        <taxon>Hyphomicrobiales</taxon>
        <taxon>Tepidamorphaceae</taxon>
        <taxon>Tepidamorphus</taxon>
    </lineage>
</organism>
<proteinExistence type="predicted"/>
<dbReference type="RefSeq" id="WP_132807153.1">
    <property type="nucleotide sequence ID" value="NZ_SMAK01000008.1"/>
</dbReference>
<evidence type="ECO:0000313" key="2">
    <source>
        <dbReference type="EMBL" id="TCT08743.1"/>
    </source>
</evidence>